<dbReference type="DNASU" id="3834011"/>
<feature type="domain" description="Lysozyme inhibitor LprI-like N-terminal" evidence="1">
    <location>
        <begin position="117"/>
        <end position="208"/>
    </location>
</feature>
<dbReference type="eggNOG" id="COG3755">
    <property type="taxonomic scope" value="Bacteria"/>
</dbReference>
<dbReference type="InterPro" id="IPR009739">
    <property type="entry name" value="LprI-like_N"/>
</dbReference>
<accession>Q2RX58</accession>
<dbReference type="EnsemblBacteria" id="ABC21287">
    <property type="protein sequence ID" value="ABC21287"/>
    <property type="gene ID" value="Rru_A0482"/>
</dbReference>
<dbReference type="CDD" id="cd21109">
    <property type="entry name" value="SPASM"/>
    <property type="match status" value="1"/>
</dbReference>
<gene>
    <name evidence="2" type="ordered locus">Rru_A0482</name>
</gene>
<dbReference type="Pfam" id="PF07007">
    <property type="entry name" value="LprI"/>
    <property type="match status" value="1"/>
</dbReference>
<organism evidence="2 3">
    <name type="scientific">Rhodospirillum rubrum (strain ATCC 11170 / ATH 1.1.1 / DSM 467 / LMG 4362 / NCIMB 8255 / S1)</name>
    <dbReference type="NCBI Taxonomy" id="269796"/>
    <lineage>
        <taxon>Bacteria</taxon>
        <taxon>Pseudomonadati</taxon>
        <taxon>Pseudomonadota</taxon>
        <taxon>Alphaproteobacteria</taxon>
        <taxon>Rhodospirillales</taxon>
        <taxon>Rhodospirillaceae</taxon>
        <taxon>Rhodospirillum</taxon>
    </lineage>
</organism>
<protein>
    <recommendedName>
        <fullName evidence="1">Lysozyme inhibitor LprI-like N-terminal domain-containing protein</fullName>
    </recommendedName>
</protein>
<name>Q2RX58_RHORT</name>
<dbReference type="EMBL" id="CP000230">
    <property type="protein sequence ID" value="ABC21287.1"/>
    <property type="molecule type" value="Genomic_DNA"/>
</dbReference>
<dbReference type="PATRIC" id="fig|269796.9.peg.539"/>
<dbReference type="PANTHER" id="PTHR39176:SF1">
    <property type="entry name" value="PERIPLASMIC PROTEIN"/>
    <property type="match status" value="1"/>
</dbReference>
<dbReference type="Gene3D" id="1.20.1270.180">
    <property type="match status" value="1"/>
</dbReference>
<evidence type="ECO:0000313" key="2">
    <source>
        <dbReference type="EMBL" id="ABC21287.1"/>
    </source>
</evidence>
<dbReference type="Proteomes" id="UP000001929">
    <property type="component" value="Chromosome"/>
</dbReference>
<reference evidence="2 3" key="1">
    <citation type="journal article" date="2011" name="Stand. Genomic Sci.">
        <title>Complete genome sequence of Rhodospirillum rubrum type strain (S1).</title>
        <authorList>
            <person name="Munk A.C."/>
            <person name="Copeland A."/>
            <person name="Lucas S."/>
            <person name="Lapidus A."/>
            <person name="Del Rio T.G."/>
            <person name="Barry K."/>
            <person name="Detter J.C."/>
            <person name="Hammon N."/>
            <person name="Israni S."/>
            <person name="Pitluck S."/>
            <person name="Brettin T."/>
            <person name="Bruce D."/>
            <person name="Han C."/>
            <person name="Tapia R."/>
            <person name="Gilna P."/>
            <person name="Schmutz J."/>
            <person name="Larimer F."/>
            <person name="Land M."/>
            <person name="Kyrpides N.C."/>
            <person name="Mavromatis K."/>
            <person name="Richardson P."/>
            <person name="Rohde M."/>
            <person name="Goker M."/>
            <person name="Klenk H.P."/>
            <person name="Zhang Y."/>
            <person name="Roberts G.P."/>
            <person name="Reslewic S."/>
            <person name="Schwartz D.C."/>
        </authorList>
    </citation>
    <scope>NUCLEOTIDE SEQUENCE [LARGE SCALE GENOMIC DNA]</scope>
    <source>
        <strain evidence="3">ATCC 11170 / ATH 1.1.1 / DSM 467 / LMG 4362 / NCIMB 8255 / S1</strain>
    </source>
</reference>
<dbReference type="HOGENOM" id="CLU_1414205_0_0_5"/>
<sequence length="226" mass="24056">MSGVSHCIIDPDLKPRPCNRMTDIDLGSLREVSALEIWNAEAIGALLTRDEPICPRPAMADHESAYAAPPTLGGLPMAFMTKGAQDMPTPTSLPGLTGLTLALCLAAAPQARAQECAAPQTQAEMTLCADQALRRTDGELNQLYKDLGGRLKNDPDTKARLVGAQKAWLAFRDGECAFATSGVEGGSAYPMALATCREGLTQKRVKELRSYLRCAEGDLTCPVPAP</sequence>
<proteinExistence type="predicted"/>
<evidence type="ECO:0000313" key="3">
    <source>
        <dbReference type="Proteomes" id="UP000001929"/>
    </source>
</evidence>
<dbReference type="AlphaFoldDB" id="Q2RX58"/>
<dbReference type="KEGG" id="rru:Rru_A0482"/>
<dbReference type="PANTHER" id="PTHR39176">
    <property type="entry name" value="PERIPLASMIC PROTEIN-RELATED"/>
    <property type="match status" value="1"/>
</dbReference>
<dbReference type="STRING" id="269796.Rru_A0482"/>
<keyword evidence="3" id="KW-1185">Reference proteome</keyword>
<evidence type="ECO:0000259" key="1">
    <source>
        <dbReference type="Pfam" id="PF07007"/>
    </source>
</evidence>
<dbReference type="RefSeq" id="WP_011388241.1">
    <property type="nucleotide sequence ID" value="NC_007643.1"/>
</dbReference>